<dbReference type="Pfam" id="PF13692">
    <property type="entry name" value="Glyco_trans_1_4"/>
    <property type="match status" value="1"/>
</dbReference>
<comment type="pathway">
    <text evidence="2">Protein modification; protein glycosylation.</text>
</comment>
<dbReference type="Proteomes" id="UP001141327">
    <property type="component" value="Unassembled WGS sequence"/>
</dbReference>
<evidence type="ECO:0000256" key="9">
    <source>
        <dbReference type="SAM" id="Phobius"/>
    </source>
</evidence>
<keyword evidence="7 9" id="KW-1133">Transmembrane helix</keyword>
<evidence type="ECO:0000313" key="10">
    <source>
        <dbReference type="EMBL" id="KAJ4458149.1"/>
    </source>
</evidence>
<organism evidence="10 11">
    <name type="scientific">Paratrimastix pyriformis</name>
    <dbReference type="NCBI Taxonomy" id="342808"/>
    <lineage>
        <taxon>Eukaryota</taxon>
        <taxon>Metamonada</taxon>
        <taxon>Preaxostyla</taxon>
        <taxon>Paratrimastigidae</taxon>
        <taxon>Paratrimastix</taxon>
    </lineage>
</organism>
<feature type="transmembrane region" description="Helical" evidence="9">
    <location>
        <begin position="116"/>
        <end position="139"/>
    </location>
</feature>
<keyword evidence="6" id="KW-0256">Endoplasmic reticulum</keyword>
<name>A0ABQ8ULF1_9EUKA</name>
<dbReference type="Gene3D" id="3.40.50.2000">
    <property type="entry name" value="Glycogen Phosphorylase B"/>
    <property type="match status" value="1"/>
</dbReference>
<dbReference type="InterPro" id="IPR026051">
    <property type="entry name" value="ALG1-like"/>
</dbReference>
<keyword evidence="3" id="KW-0328">Glycosyltransferase</keyword>
<dbReference type="PANTHER" id="PTHR13036:SF0">
    <property type="entry name" value="CHITOBIOSYLDIPHOSPHODOLICHOL BETA-MANNOSYLTRANSFERASE"/>
    <property type="match status" value="1"/>
</dbReference>
<evidence type="ECO:0000256" key="6">
    <source>
        <dbReference type="ARBA" id="ARBA00022824"/>
    </source>
</evidence>
<comment type="caution">
    <text evidence="10">The sequence shown here is derived from an EMBL/GenBank/DDBJ whole genome shotgun (WGS) entry which is preliminary data.</text>
</comment>
<protein>
    <submittedName>
        <fullName evidence="10">UDP-glycosyltransferase TURAN</fullName>
    </submittedName>
</protein>
<accession>A0ABQ8ULF1</accession>
<keyword evidence="4" id="KW-0808">Transferase</keyword>
<proteinExistence type="predicted"/>
<keyword evidence="5 9" id="KW-0812">Transmembrane</keyword>
<evidence type="ECO:0000256" key="8">
    <source>
        <dbReference type="ARBA" id="ARBA00023136"/>
    </source>
</evidence>
<feature type="transmembrane region" description="Helical" evidence="9">
    <location>
        <begin position="33"/>
        <end position="50"/>
    </location>
</feature>
<keyword evidence="8 9" id="KW-0472">Membrane</keyword>
<evidence type="ECO:0000313" key="11">
    <source>
        <dbReference type="Proteomes" id="UP001141327"/>
    </source>
</evidence>
<reference evidence="10" key="1">
    <citation type="journal article" date="2022" name="bioRxiv">
        <title>Genomics of Preaxostyla Flagellates Illuminates Evolutionary Transitions and the Path Towards Mitochondrial Loss.</title>
        <authorList>
            <person name="Novak L.V.F."/>
            <person name="Treitli S.C."/>
            <person name="Pyrih J."/>
            <person name="Halakuc P."/>
            <person name="Pipaliya S.V."/>
            <person name="Vacek V."/>
            <person name="Brzon O."/>
            <person name="Soukal P."/>
            <person name="Eme L."/>
            <person name="Dacks J.B."/>
            <person name="Karnkowska A."/>
            <person name="Elias M."/>
            <person name="Hampl V."/>
        </authorList>
    </citation>
    <scope>NUCLEOTIDE SEQUENCE</scope>
    <source>
        <strain evidence="10">RCP-MX</strain>
    </source>
</reference>
<evidence type="ECO:0000256" key="1">
    <source>
        <dbReference type="ARBA" id="ARBA00004389"/>
    </source>
</evidence>
<gene>
    <name evidence="10" type="ORF">PAPYR_6104</name>
</gene>
<sequence>MALSVSAGTPASILFWGILGGLTTLLVPPKWRIYMALVVGTIFLALRTSWHREPSVTVLVLGDIGHSPRMQYHALSLSEYFHVDFVGTSGSDPRQEILDNRHITLHRMRGFPKCRLPFLVVAPLKVFFQIFQILGHLLFSVRHPSFILLQNPPSIPTMALVWGTCLLRGSRFIVDWHNLGYSILAMRFPSRGCRHPIVRLAKIYERVFGRLADRSFCVSSHMQQWLLQNFGVRAQVLCDRPPPFFRRAQVEETHAMCLRYPAIFGSSGARTVDPAQESLQTMLTISTPEHGLSIREDRPAVVVSGTSWTADEDFGVLVEALELCEARVAGLPDVARKCFPHVQVIITGKGPLKSAFETRVASRHWTHFTIATAWLEAADYPILLGSADLGVSMHQSTALGLDLPMKVVDMFGCGLPAVARRFLSIDELVTPQKGLIFETASELADQIFGLLSDWPRRQRLREFAEAITRDWEENRWEDNWRKCALPLFGNPQRRVCDALPAPLAS</sequence>
<dbReference type="EMBL" id="JAPMOS010000033">
    <property type="protein sequence ID" value="KAJ4458149.1"/>
    <property type="molecule type" value="Genomic_DNA"/>
</dbReference>
<evidence type="ECO:0000256" key="5">
    <source>
        <dbReference type="ARBA" id="ARBA00022692"/>
    </source>
</evidence>
<evidence type="ECO:0000256" key="7">
    <source>
        <dbReference type="ARBA" id="ARBA00022989"/>
    </source>
</evidence>
<comment type="subcellular location">
    <subcellularLocation>
        <location evidence="1">Endoplasmic reticulum membrane</location>
        <topology evidence="1">Single-pass membrane protein</topology>
    </subcellularLocation>
</comment>
<keyword evidence="11" id="KW-1185">Reference proteome</keyword>
<dbReference type="PANTHER" id="PTHR13036">
    <property type="entry name" value="BETA1,4 MANNOSYLTRANSFERASE"/>
    <property type="match status" value="1"/>
</dbReference>
<evidence type="ECO:0000256" key="2">
    <source>
        <dbReference type="ARBA" id="ARBA00004922"/>
    </source>
</evidence>
<evidence type="ECO:0000256" key="4">
    <source>
        <dbReference type="ARBA" id="ARBA00022679"/>
    </source>
</evidence>
<evidence type="ECO:0000256" key="3">
    <source>
        <dbReference type="ARBA" id="ARBA00022676"/>
    </source>
</evidence>
<dbReference type="SUPFAM" id="SSF53756">
    <property type="entry name" value="UDP-Glycosyltransferase/glycogen phosphorylase"/>
    <property type="match status" value="1"/>
</dbReference>
<feature type="transmembrane region" description="Helical" evidence="9">
    <location>
        <begin position="7"/>
        <end position="27"/>
    </location>
</feature>